<reference evidence="3" key="1">
    <citation type="submission" date="2013-10" db="EMBL/GenBank/DDBJ databases">
        <title>Genomic analysis of the causative agents of coccidiosis in chickens.</title>
        <authorList>
            <person name="Reid A.J."/>
            <person name="Blake D."/>
            <person name="Billington K."/>
            <person name="Browne H."/>
            <person name="Dunn M."/>
            <person name="Hung S."/>
            <person name="Kawahara F."/>
            <person name="Miranda-Saavedra D."/>
            <person name="Mourier T."/>
            <person name="Nagra H."/>
            <person name="Otto T.D."/>
            <person name="Rawlings N."/>
            <person name="Sanchez A."/>
            <person name="Sanders M."/>
            <person name="Subramaniam C."/>
            <person name="Tay Y."/>
            <person name="Dear P."/>
            <person name="Doerig C."/>
            <person name="Gruber A."/>
            <person name="Parkinson J."/>
            <person name="Shirley M."/>
            <person name="Wan K.L."/>
            <person name="Berriman M."/>
            <person name="Tomley F."/>
            <person name="Pain A."/>
        </authorList>
    </citation>
    <scope>NUCLEOTIDE SEQUENCE [LARGE SCALE GENOMIC DNA]</scope>
    <source>
        <strain evidence="3">Houghton</strain>
    </source>
</reference>
<feature type="compositionally biased region" description="Low complexity" evidence="1">
    <location>
        <begin position="1919"/>
        <end position="1934"/>
    </location>
</feature>
<feature type="compositionally biased region" description="Polar residues" evidence="1">
    <location>
        <begin position="576"/>
        <end position="588"/>
    </location>
</feature>
<gene>
    <name evidence="3" type="ORF">ENH_00022830</name>
</gene>
<feature type="compositionally biased region" description="Basic and acidic residues" evidence="1">
    <location>
        <begin position="3819"/>
        <end position="3834"/>
    </location>
</feature>
<feature type="compositionally biased region" description="Polar residues" evidence="1">
    <location>
        <begin position="2413"/>
        <end position="2422"/>
    </location>
</feature>
<evidence type="ECO:0008006" key="5">
    <source>
        <dbReference type="Google" id="ProtNLM"/>
    </source>
</evidence>
<evidence type="ECO:0000256" key="2">
    <source>
        <dbReference type="SAM" id="Phobius"/>
    </source>
</evidence>
<keyword evidence="2" id="KW-0472">Membrane</keyword>
<feature type="compositionally biased region" description="Basic and acidic residues" evidence="1">
    <location>
        <begin position="2011"/>
        <end position="2043"/>
    </location>
</feature>
<feature type="compositionally biased region" description="Basic and acidic residues" evidence="1">
    <location>
        <begin position="2597"/>
        <end position="2608"/>
    </location>
</feature>
<feature type="compositionally biased region" description="Low complexity" evidence="1">
    <location>
        <begin position="1193"/>
        <end position="1207"/>
    </location>
</feature>
<feature type="region of interest" description="Disordered" evidence="1">
    <location>
        <begin position="2869"/>
        <end position="2908"/>
    </location>
</feature>
<feature type="compositionally biased region" description="Low complexity" evidence="1">
    <location>
        <begin position="2391"/>
        <end position="2400"/>
    </location>
</feature>
<feature type="compositionally biased region" description="Basic and acidic residues" evidence="1">
    <location>
        <begin position="1673"/>
        <end position="1682"/>
    </location>
</feature>
<feature type="compositionally biased region" description="Low complexity" evidence="1">
    <location>
        <begin position="324"/>
        <end position="346"/>
    </location>
</feature>
<feature type="region of interest" description="Disordered" evidence="1">
    <location>
        <begin position="1665"/>
        <end position="1702"/>
    </location>
</feature>
<feature type="region of interest" description="Disordered" evidence="1">
    <location>
        <begin position="4595"/>
        <end position="4614"/>
    </location>
</feature>
<feature type="compositionally biased region" description="Low complexity" evidence="1">
    <location>
        <begin position="3802"/>
        <end position="3811"/>
    </location>
</feature>
<feature type="compositionally biased region" description="Low complexity" evidence="1">
    <location>
        <begin position="1427"/>
        <end position="1439"/>
    </location>
</feature>
<sequence>MTFSGLRQQLLLHLLLPPLLCFVLFLLAGLLLPPILSFLLPRLLRRVQIKTTRSHSSSKSSSINDSNTSSNSSSRKINTEDEQLLPVANRPRKLSVEGTTQISTTAGSAAADLRFVSPIRSSSSRSSSSTRRLYLTCESVRHGGFLKLEDAVVVLEEEVTQHCAACENCSSSSSPRWKCDKCVTHKSSETRISVSFLHLSISHMVAGKAFSAGTSQSTSSNSSRTDGVAECDEPCRAAATDAATDHESINTRHSSRKRNGKSSIKARSSRILDELFKPVFFLSGCLLLIRRALQQSSTRKKEPPTSRLLLKADRVSVTIRLNRSNSGSSSSSNGGSTGVAASSTDSLEQQHTELPASSEAAAAAAASAPAPTAATEKTAHEARTSPSLLQFVLQLCMLHALARTCAFSAGCIEVLALLMLPEPLPQQELQEREQQQQQQKQQLLSQQSQDDCGSMGVLLTVNELLLLPSAAFASLRLHAVTTGGLCCRLLLDASGCLSVMPTDLLTAAAAAARGSAAFAAAAKHTGESTHSAEAFTRTVAGEQRQQQLQHRRPAALQAEEEGITISSSSEDATAALSGSSSRQASRELSASDARSNSCCTSSSSHSCTASPARRWWWRGAVEADSKDMTVSGATYLSHLMSVYCMGRLNAVGLRAATDAALSVAGVHVSKPVTGEDKWLCPVKAVRRSRGRLVLPEQLPPAALLLPPLLHTEEAVEVTLLLDSGLSSSSSSTCTARAVYLHSSGTVAVNILVNLFARVIDAYWRCRRSTRNKSSSSSTSSSQRRGLLRKEKTCDTQSVEDAQGPQGSSNRNHGDTQQQTLPVLVSVPRLLLQVLERSSKSALLLHADGALLQLETVVRQTQRQVNLVNCDFQHELQEMQQLQQHLAEKQRRDNMPPLSSVGPATGNCKDKAALSYSCDSTSSKLVRFAVSTGLCRLSTAHVLNGGAPTAGPFAAASDPTETAAAVAARRDAAATEAAKALHSILCSVPSQGISGDETGSLPALSPRSAAARAAKTALEKEQVAATATDATNAAIAAVSFFIGAGEFLRLKAAYGDGSRSYSSCGSRSCCCGSSGSVVLLPDENSLGDQWVPSAFTLAGWCGALILSCSSSSVEIKPLGEAARIGVYGQVQLRPLYRQHVRVVLPGGWLHWREEGLLFWVLVILYLRALYRNCKERSTLQQPYPPPFAADSKENNSNSHSGDSGNSSSKTKGNEAPKRSADEAEGFASVVASGEETASGAAAARKAAGNGRDIFSAAAAAAAADLPFLEATCPFFAGFDWSPGIRSFAAAVQNLDLFEGLTPDCFHLVARHFAVYSPAATLQRHPEQQPHEAQQQQQRQVLLRLLIQTMHVHSSSLTGGAIVAAIPLHVQSMYVETSSSSSDNSSGCSSCSSSGSSVGSSSGTETEELRPCHAFTSFQSLHLQVHQSLQNVQQQHQDQQQRGQTESELHACEGTETAFISDLCVWVPHSGRSVKVSMQQASNFALQQQLLQPLFALVEAVQQDLLLPSLTALKLDHRLPGGHEPVLQIGIGSISAFVSSEFLVKTEDLTVNIHPVSLHQTPAVLQKLVEQEATRLQQLQADHQHSFAGHGSTGNRQKQQQQGQQKEEQQQQQQQEEQEQQPQEQQKQSHKLQGEKQRSKRWELENTPYPYVDVLVTNPQVFCVGQDAKQQQPDEDQHRQEQQEQQKQGQQQQQQTRKRLQVEPPIFNGDKIRVSVHRKSLLLNESSQKQQQQHESQVYGETQQWVCVFVDGVTAVYPETLRGDSLAAAVADAAHAVGPLVRQIIGAASTYQMQLQRHKTASLAAGRLVRCSNDPQQVRSPAAAAEAAAARDAYAAALAIPLYLCLSRVYAACLTRTVITGRAAAPAAAAAVAASRHAHEEEPPSDQLLLIPEEDLRVCTKSEDNDAKSTGSACSNRNDESSSGLSEGSSSSSSSGFNTIEICLSHQARPSLHRALGDPSETPVSTDFYCESNSRSSSSSNSRESSKEPPSAPPTGRRTRELKRYRQNFRKARSSDFIDQQRRQDQQQQHEQRQQSEQEPLHQDEQPQEPEQQDEAVPLQRALCPFADRAVLAAAPAVRSAEVQQLLNRKLQQRHAAVDMSPWQAVGSCVAPLRPRHQHQQQRRHQHEQRVQQLDQQSRVQRKQLTALRHMWQQRRGSRDNSSTSGFAYTPVAALRLESLSICLDDYRRAAAAATAAAIMLPPPPLGTYRTLQLRMQSIALRLFADKQQQQQQQPPLRQFQSAPLLQEEQLMRQYLTRLILANPGFSGYMGSSADAPEGQECIVLVSSEQVDLHFASFELASAPERSISVSNSSNRKRTESWGIEDVCSLLLQPQRVAIRFGQSAAAAVAAATAAVTWTQKVFDADAAMAFSAAVAAISAEHWACVHHRNSNSDDSSSSSNGHKSKNSSDGPRSPQASLSPTSNKEQKQQQQGQQRRKQQVQLELCLLQDLQVEFCRGGFMLVRLLLPALHFAAAFRYLAGVAAAAAKDAAAPLRAKPSELGHCNNLDFAETAGAAAAAAAPAAAEESGSSFINSMLPYLLSLDCLLQLRHGLCCLVYGRAATDTHGAGPAADAVAWQPLLQLAQVLARVSFFFKQQEQHQQRPQQKEQHMQQQQQVQEPLPQLKVDAQLFIRGIHQQRQQQQQQQQQRAVGDRWRRPSHLPGRQQPPPQQLSLNLTPEHTLLLMQLLLGRCHGTARPATPTNANLEQRPLQHYEQQQNLEQQQKASWLVRVYRELREQGDIIVKLRAAMRDLHAKCDFARCSVAAAELHDMLLLRRHQEAEAVRSSQTKYRQRESTSAAAHAAAAAAAAAADVGASAPTIAAVGSTPRQSAEQFTGPLDARLQRQEQQQQQQAGDSVRLLREGFASIRSKASSEWGGMADSSSSGSGSEFAAERSVERPAWQQQQQQQRRSLLQSDMWRSVSWRSRVGRQQQQQRKGHELPVQLQQQQGLWFEGLHTWSGEGLGSGLLQEEWRSSSSSFSGSDSIYCSSDATKSAGEARMSESVAEEEGGASTAAAAARAATAAAAAAEAARICTAADIFEDIKTHQVRQSVILVRHVLLSFECREAAYSSNSVVRRRSSAVDCEAAKQGQQLLQQQQFVRAASRLWGLTVPSHLPPPSADLLPLLRVPGIRIERQKLPQQPEPQRQQQSDPTHAACMLLHCPSFLLSPTSLALIFKCMNLAEAARQLLQPYLQVLLPPKETRHQEQHQGERRMRRQQQQQMSCGMIELSLKCTYPQVSIHYIELQRGQQQQFLQEASSHASRSRSGTLGSRASLPGDSRCGAAENPYIEGGCCSVSAAMAVNSFPLLQQHVSVVEAMWTDNDRLAAAAAAADTAAVENSIGSQACSSSQPCAAAAAARLAAWTAAAEAAAGRQHSHLANRSSSMGSNRSSSGAHPRYGDIGRGYHNFLALRGSFGCCCRGIPLGWAREVAAAAAAHSAILPSLLLLPLPEQDPALCAPIEMIQHAYNSRSSSELRAALSGVQTTQFVLSTPLAVAQARLEIAAETVPAASPSGRRLKQQLQNQQQQHLLLVDVISRVGPVCGSVGDLHMAGLLWHLPLVASAAASASPAAAATRQRSNREDPHHSSSKADVRYLLPEQLAYVCLTSSDSENATTPLGLSTAPPAAADIAAGLASPAYSSSSCSSSSSSSSARTVSLVHDAATSQLPQQRQQPQQQQPQQQQALPRPQQAPHTKGVWGGEGSSGSRSSVAVMPQLLKPVVCLATVSCLLEMSVPQLGSNCRLLCGKCLFAANSESFVMLQQLLHRMLLACNISRTRPSSTTAAVAAAAAAAANTAAAAAAAATTARAPSSSRQHLQPTESMHEEARTLRSQEKAGEAPAAAAVAAAAAAANASAATGAAENTNLPAAAQSHGQQQLQHTQAPQQRRVRPYVARKLLHAFLVEEAADEGLSQLPGGVAGTSMTRLQQLQQPAASALAAGDCEQQQQKKPATQQRRQISVGILVEEICCSLLSSSTNLPFCCICCSDAAGSLQLLLQDERHLQLEVDLADWRVLDLCPKAAATGAAAAAAAGGPGGEVHQQQKQQQRRLAPWSSKLQRKSTTVEAAAAAAALGVAAPHTPEAASTAGSSFLPRFNSACSEGLLSATAAAASRAAAAARLNSRTKAPNKVRDKLQQLLPAMKQRAAAAAAASAAQLHRLMSHGTPGAAGNRGAGILGHMESAASVGALERSTATAAAAPAAAAADGGSATSNWSLFQHPTGNTLLSSSSSSSAGGSSSSDEEAAGRLRALESSSDDEHALLHSSSSSSSSKLLNQAVEADVAAVAGDAAAEDEASLLFKLRRQFAADNVSHAAQEAPSGAARDPGPRESAPEPAAAAEGAATPEAAAELWGAKAGIIFESFPVSRLGKDAAAAKQHMLLGFQQEQQRRARQRQEQQQQQNQEAEQQQQHQRHLQLSQPAFTVSSFLGVVLPSGLKAVRVLSPLFELHTQQQKQQHEGAAATAADEGSLGGGAGGQKERPSHRLSAHAVSVRCSHRFVVLDCGRFQVFDYLLLHIDPVRVSLTSAFVECLYSFFFPPAAPQAVDAVALLAPSLKWPSPATAPAAAAGGPLCSQGPGDVATATAADGTASAVLGGAQGAAAPTYGEQPHASWTAPKSSSSGALQAGAQKAQAAAADAGKRAPAKLQQQPQDPGLGVYFCYVRVSPFAAAVTYRGAIRLDNVLVELRAFEVQHKLKPFKALIDKYIWFLGKQATGRVISHKLLLLLKRRRQHAGDSFSDIKKRDLLFGTK</sequence>
<feature type="region of interest" description="Disordered" evidence="1">
    <location>
        <begin position="4219"/>
        <end position="4263"/>
    </location>
</feature>
<feature type="compositionally biased region" description="Low complexity" evidence="1">
    <location>
        <begin position="1969"/>
        <end position="1981"/>
    </location>
</feature>
<organism evidence="3 4">
    <name type="scientific">Eimeria necatrix</name>
    <dbReference type="NCBI Taxonomy" id="51315"/>
    <lineage>
        <taxon>Eukaryota</taxon>
        <taxon>Sar</taxon>
        <taxon>Alveolata</taxon>
        <taxon>Apicomplexa</taxon>
        <taxon>Conoidasida</taxon>
        <taxon>Coccidia</taxon>
        <taxon>Eucoccidiorida</taxon>
        <taxon>Eimeriorina</taxon>
        <taxon>Eimeriidae</taxon>
        <taxon>Eimeria</taxon>
    </lineage>
</organism>
<feature type="compositionally biased region" description="Low complexity" evidence="1">
    <location>
        <begin position="55"/>
        <end position="76"/>
    </location>
</feature>
<evidence type="ECO:0000313" key="4">
    <source>
        <dbReference type="Proteomes" id="UP000030754"/>
    </source>
</evidence>
<proteinExistence type="predicted"/>
<name>U6MLY5_9EIME</name>
<feature type="compositionally biased region" description="Low complexity" evidence="1">
    <location>
        <begin position="4327"/>
        <end position="4339"/>
    </location>
</feature>
<feature type="compositionally biased region" description="Polar residues" evidence="1">
    <location>
        <begin position="794"/>
        <end position="818"/>
    </location>
</feature>
<dbReference type="RefSeq" id="XP_013440027.1">
    <property type="nucleotide sequence ID" value="XM_013584573.1"/>
</dbReference>
<dbReference type="PANTHER" id="PTHR24330:SF19">
    <property type="entry name" value="MEDIATOR OF RNA POLYMERASE II TRANSCRIPTION SUBUNIT 29"/>
    <property type="match status" value="1"/>
</dbReference>
<feature type="region of interest" description="Disordered" evidence="1">
    <location>
        <begin position="3662"/>
        <end position="3706"/>
    </location>
</feature>
<dbReference type="OrthoDB" id="347401at2759"/>
<feature type="region of interest" description="Disordered" evidence="1">
    <location>
        <begin position="4305"/>
        <end position="4339"/>
    </location>
</feature>
<protein>
    <recommendedName>
        <fullName evidence="5">Transmembrane protein</fullName>
    </recommendedName>
</protein>
<feature type="compositionally biased region" description="Basic and acidic residues" evidence="1">
    <location>
        <begin position="3577"/>
        <end position="3590"/>
    </location>
</feature>
<dbReference type="VEuPathDB" id="ToxoDB:ENH_00022830"/>
<feature type="region of interest" description="Disordered" evidence="1">
    <location>
        <begin position="770"/>
        <end position="818"/>
    </location>
</feature>
<feature type="region of interest" description="Disordered" evidence="1">
    <location>
        <begin position="4379"/>
        <end position="4408"/>
    </location>
</feature>
<dbReference type="InterPro" id="IPR052145">
    <property type="entry name" value="Mediator/Homeobox_domain"/>
</dbReference>
<feature type="region of interest" description="Disordered" evidence="1">
    <location>
        <begin position="1378"/>
        <end position="1403"/>
    </location>
</feature>
<feature type="region of interest" description="Disordered" evidence="1">
    <location>
        <begin position="540"/>
        <end position="589"/>
    </location>
</feature>
<evidence type="ECO:0000313" key="3">
    <source>
        <dbReference type="EMBL" id="CDJ62665.1"/>
    </source>
</evidence>
<feature type="region of interest" description="Disordered" evidence="1">
    <location>
        <begin position="1584"/>
        <end position="1642"/>
    </location>
</feature>
<feature type="compositionally biased region" description="Polar residues" evidence="1">
    <location>
        <begin position="3255"/>
        <end position="3270"/>
    </location>
</feature>
<feature type="region of interest" description="Disordered" evidence="1">
    <location>
        <begin position="2597"/>
        <end position="2616"/>
    </location>
</feature>
<dbReference type="EMBL" id="HG722525">
    <property type="protein sequence ID" value="CDJ62665.1"/>
    <property type="molecule type" value="Genomic_DNA"/>
</dbReference>
<feature type="region of interest" description="Disordered" evidence="1">
    <location>
        <begin position="3253"/>
        <end position="3275"/>
    </location>
</feature>
<accession>U6MLY5</accession>
<feature type="region of interest" description="Disordered" evidence="1">
    <location>
        <begin position="1899"/>
        <end position="1934"/>
    </location>
</feature>
<feature type="region of interest" description="Disordered" evidence="1">
    <location>
        <begin position="3570"/>
        <end position="3590"/>
    </location>
</feature>
<feature type="compositionally biased region" description="Low complexity" evidence="1">
    <location>
        <begin position="1683"/>
        <end position="1693"/>
    </location>
</feature>
<evidence type="ECO:0000256" key="1">
    <source>
        <dbReference type="SAM" id="MobiDB-lite"/>
    </source>
</evidence>
<feature type="compositionally biased region" description="Low complexity" evidence="1">
    <location>
        <begin position="1595"/>
        <end position="1624"/>
    </location>
</feature>
<feature type="compositionally biased region" description="Low complexity" evidence="1">
    <location>
        <begin position="771"/>
        <end position="784"/>
    </location>
</feature>
<dbReference type="PANTHER" id="PTHR24330">
    <property type="entry name" value="HOMEOBOX PROTEIN BARH-LIKE"/>
    <property type="match status" value="1"/>
</dbReference>
<feature type="compositionally biased region" description="Low complexity" evidence="1">
    <location>
        <begin position="355"/>
        <end position="376"/>
    </location>
</feature>
<feature type="region of interest" description="Disordered" evidence="1">
    <location>
        <begin position="3802"/>
        <end position="3835"/>
    </location>
</feature>
<feature type="region of interest" description="Disordered" evidence="1">
    <location>
        <begin position="4025"/>
        <end position="4052"/>
    </location>
</feature>
<feature type="region of interest" description="Disordered" evidence="1">
    <location>
        <begin position="1180"/>
        <end position="1218"/>
    </location>
</feature>
<feature type="region of interest" description="Disordered" evidence="1">
    <location>
        <begin position="321"/>
        <end position="381"/>
    </location>
</feature>
<feature type="compositionally biased region" description="Basic residues" evidence="1">
    <location>
        <begin position="2112"/>
        <end position="2125"/>
    </location>
</feature>
<feature type="compositionally biased region" description="Low complexity" evidence="1">
    <location>
        <begin position="1378"/>
        <end position="1401"/>
    </location>
</feature>
<feature type="compositionally biased region" description="Basic and acidic residues" evidence="1">
    <location>
        <begin position="1630"/>
        <end position="1642"/>
    </location>
</feature>
<dbReference type="Proteomes" id="UP000030754">
    <property type="component" value="Unassembled WGS sequence"/>
</dbReference>
<feature type="compositionally biased region" description="Basic and acidic residues" evidence="1">
    <location>
        <begin position="4239"/>
        <end position="4256"/>
    </location>
</feature>
<feature type="region of interest" description="Disordered" evidence="1">
    <location>
        <begin position="1427"/>
        <end position="1446"/>
    </location>
</feature>
<feature type="region of interest" description="Disordered" evidence="1">
    <location>
        <begin position="4447"/>
        <end position="4477"/>
    </location>
</feature>
<dbReference type="GeneID" id="25472453"/>
<feature type="compositionally biased region" description="Low complexity" evidence="1">
    <location>
        <begin position="3664"/>
        <end position="3690"/>
    </location>
</feature>
<keyword evidence="2" id="KW-0812">Transmembrane</keyword>
<feature type="region of interest" description="Disordered" evidence="1">
    <location>
        <begin position="2111"/>
        <end position="2138"/>
    </location>
</feature>
<feature type="region of interest" description="Disordered" evidence="1">
    <location>
        <begin position="2387"/>
        <end position="2433"/>
    </location>
</feature>
<reference evidence="3" key="2">
    <citation type="submission" date="2013-10" db="EMBL/GenBank/DDBJ databases">
        <authorList>
            <person name="Aslett M."/>
        </authorList>
    </citation>
    <scope>NUCLEOTIDE SEQUENCE [LARGE SCALE GENOMIC DNA]</scope>
    <source>
        <strain evidence="3">Houghton</strain>
    </source>
</reference>
<feature type="transmembrane region" description="Helical" evidence="2">
    <location>
        <begin position="15"/>
        <end position="40"/>
    </location>
</feature>
<feature type="compositionally biased region" description="Low complexity" evidence="1">
    <location>
        <begin position="4390"/>
        <end position="4404"/>
    </location>
</feature>
<feature type="region of interest" description="Disordered" evidence="1">
    <location>
        <begin position="55"/>
        <end position="82"/>
    </location>
</feature>
<feature type="region of interest" description="Disordered" evidence="1">
    <location>
        <begin position="1951"/>
        <end position="2053"/>
    </location>
</feature>
<feature type="compositionally biased region" description="Low complexity" evidence="1">
    <location>
        <begin position="4222"/>
        <end position="4234"/>
    </location>
</feature>
<keyword evidence="4" id="KW-1185">Reference proteome</keyword>
<feature type="region of interest" description="Disordered" evidence="1">
    <location>
        <begin position="2640"/>
        <end position="2671"/>
    </location>
</feature>
<keyword evidence="2" id="KW-1133">Transmembrane helix</keyword>
<feature type="region of interest" description="Disordered" evidence="1">
    <location>
        <begin position="240"/>
        <end position="264"/>
    </location>
</feature>